<keyword evidence="6" id="KW-1185">Reference proteome</keyword>
<dbReference type="PANTHER" id="PTHR12338:SF8">
    <property type="entry name" value="HEME_HEMOPEXIN-BINDING PROTEIN"/>
    <property type="match status" value="1"/>
</dbReference>
<keyword evidence="2" id="KW-0964">Secreted</keyword>
<dbReference type="EMBL" id="QQAV01000001">
    <property type="protein sequence ID" value="RDI29466.1"/>
    <property type="molecule type" value="Genomic_DNA"/>
</dbReference>
<evidence type="ECO:0000256" key="1">
    <source>
        <dbReference type="ARBA" id="ARBA00004613"/>
    </source>
</evidence>
<reference evidence="5 6" key="1">
    <citation type="submission" date="2018-07" db="EMBL/GenBank/DDBJ databases">
        <title>Genomic Encyclopedia of Type Strains, Phase IV (KMG-IV): sequencing the most valuable type-strain genomes for metagenomic binning, comparative biology and taxonomic classification.</title>
        <authorList>
            <person name="Goeker M."/>
        </authorList>
    </citation>
    <scope>NUCLEOTIDE SEQUENCE [LARGE SCALE GENOMIC DNA]</scope>
    <source>
        <strain evidence="5 6">DSM 21352</strain>
    </source>
</reference>
<sequence length="1861" mass="179579">MSTRPPSSSAAAARHWRLRPLALSLLCMGAGSAIAQLAPLTLPVIAPGAGSLRGVAITAQNPGAGTMTLTQSQARAIAQWTSFSIGSGAAVNIVQPTAASVLLNRVTGGNPSEIAGQLSANGRVFLVNPAGVLFAGTAQVNVGGLVATTLDIPDASFMPAGRENTPLGPGEVLVFERADDNAATVVNRGRIVATAGGTVLLIGAGATNAAGGTISAPGGTAGLVSGRKVSLDFAGDGLTNVVINADALATNASAANAGVLQADGGRALMLGASTTTGQLVVNNTGVVQARSLESRNGEIVLGAGRLNRLEVTGGTVDASGVDAGRKGGSITLAGGEVVLADVPPPAVPSVAAEAPATLVDARGVAGGGTVTLSGTYVGVAPTATIDASATGNGAGGSIAIGSAQAVTLPGEDTPSAATQRNSVQLGGTLNARGAGTGAGGSITASADGMVASPASVDAGGGSEGGANGRLTLAVGDTVQVLAGDVAYDSAITGLEGGQVGAASLGRTLSRGTDVTLSSAATGDGRGVVFQQGDTPDSAAQVLKIGGPTTTLRIDSAGSIDMGPGSAITATEGALNVDFNADSTGAALATAGTIRPFPDYDTAWAGAIRLDGARISANGGNVRFFGQGDAANGRAVGGGDSDGNTASDRWRAGVYIGNSQVLTSGSGQVSLAGQGRSWATSGSYTASEGVLVTAGSTVQAGTGGLTATGTSGVGASGVRVDGASTLSSGGAAALTGVASSWTDAQPGGSIGNTAGVLLSGAAVQAQGNVTLQGTGANLDGMRGDNEFTGFLSTAQASQGVQMVSGQVTAGTGARIDVTGTAGSGGFSAVRDGTTGVVSIVEGASARAIDIGGAVGGGLRAEGGTVNLQGGSGAVRLGTDATTVALAGPRLDALVDVSSTTGTGGSIVIEANNVLLQNPLADTGATFMDASGAGQGGSIVVKGTNAVAMANDVVLRADANAATGNGGQIQLLGGRTLRAHGRLSAQGGASGGNGGSIETSGAGFDLTGIRVNAGANAGNAGTWTVDPFDITIVNGNASGSLPANPYDAVATSTIQDGDINDALLRSNVTIGTGTGGAADQGDIFLDAAQIAYAGTGARTLTLNANRSVRSNADASIASYGAGGPLNVVFNAAATPGSAAVGGGQVSWDGQIYTNGGNVVMNGAWTNDSNGASSINLGGTAVVDTRGGNALTSPGVYTGGSDAQAGGSVQLTGRTDTTSTGNFVTAAVNLAGSRIVTSTGNVDILGTTTLGTGVQLTANTATAGIHTTSGNVRITGVGSYAANSGNAPGHGVAIGAQFGGAGSLPMVETGSGSIEITGLRLAGGAAAGGDGVWLGNQAQIGSTGGGSVTVTGESRNDGGAGIRIIDAGGISVPSPAGRIQSTGQVVLRAGAAGTADALVLGNGSQVSAGTVLNLRPGAVTLTGTPDSYTATGSERGTDAIALGGTSANGFAVSADEWARLSAPTVVVGSNAQAGDITVAGALGASGNLTLQADNEGSIALQAPLTVGGTLGLLATRDITQTAAGGITAPTLLARSTVGNVLLDQAANDVAASTLGGSAGGSFRYVDVNTLRVGSVTASGFDAAANAAQAVTSGTLSGSDVLVRATTGDLLLDTSVASTAGTDLVAGNTFQNVGGGISGPWRIWAATWVGETRGGLAGTSPIPNLYGCTYAGACVPAFPTSGNRFIYTARPTATITIADASRQQGQANPAFGYGIAGLILGDTGAGITGTVGTTANAGSPVGVYAINGSFVSAEGYLLNVVPGRLSVTPAPVPPPPPSPSPAPAPSVFSPPKVAPADVIREDVNTYTFDRNIGGPPICYATGPLGGSRTAQQGDDVLAREWTRVRSRPQLTSCVDTERKNGCSDF</sequence>
<feature type="domain" description="Filamentous haemagglutinin FhaB/tRNA nuclease CdiA-like TPS" evidence="4">
    <location>
        <begin position="47"/>
        <end position="156"/>
    </location>
</feature>
<dbReference type="SUPFAM" id="SSF51126">
    <property type="entry name" value="Pectin lyase-like"/>
    <property type="match status" value="1"/>
</dbReference>
<gene>
    <name evidence="5" type="ORF">DFR41_1011222</name>
</gene>
<evidence type="ECO:0000256" key="3">
    <source>
        <dbReference type="ARBA" id="ARBA00022729"/>
    </source>
</evidence>
<keyword evidence="3" id="KW-0732">Signal</keyword>
<dbReference type="Pfam" id="PF18676">
    <property type="entry name" value="MBG_2"/>
    <property type="match status" value="1"/>
</dbReference>
<dbReference type="GO" id="GO:0005576">
    <property type="term" value="C:extracellular region"/>
    <property type="evidence" value="ECO:0007669"/>
    <property type="project" value="UniProtKB-SubCell"/>
</dbReference>
<dbReference type="PANTHER" id="PTHR12338">
    <property type="entry name" value="AUTOTRANSPORTER"/>
    <property type="match status" value="1"/>
</dbReference>
<dbReference type="Pfam" id="PF05860">
    <property type="entry name" value="TPS"/>
    <property type="match status" value="1"/>
</dbReference>
<evidence type="ECO:0000256" key="2">
    <source>
        <dbReference type="ARBA" id="ARBA00022525"/>
    </source>
</evidence>
<evidence type="ECO:0000313" key="5">
    <source>
        <dbReference type="EMBL" id="RDI29466.1"/>
    </source>
</evidence>
<evidence type="ECO:0000313" key="6">
    <source>
        <dbReference type="Proteomes" id="UP000255265"/>
    </source>
</evidence>
<dbReference type="InterPro" id="IPR041286">
    <property type="entry name" value="MBG_2"/>
</dbReference>
<dbReference type="Proteomes" id="UP000255265">
    <property type="component" value="Unassembled WGS sequence"/>
</dbReference>
<protein>
    <submittedName>
        <fullName evidence="5">Filamentous hemagglutinin family protein</fullName>
    </submittedName>
</protein>
<dbReference type="OrthoDB" id="218680at2"/>
<dbReference type="SMART" id="SM00912">
    <property type="entry name" value="Haemagg_act"/>
    <property type="match status" value="1"/>
</dbReference>
<comment type="subcellular location">
    <subcellularLocation>
        <location evidence="1">Secreted</location>
    </subcellularLocation>
</comment>
<dbReference type="InterPro" id="IPR012334">
    <property type="entry name" value="Pectin_lyas_fold"/>
</dbReference>
<dbReference type="InterPro" id="IPR050909">
    <property type="entry name" value="Bact_Autotransporter_VF"/>
</dbReference>
<dbReference type="RefSeq" id="WP_114802036.1">
    <property type="nucleotide sequence ID" value="NZ_QQAV01000001.1"/>
</dbReference>
<name>A0A370FP07_9BURK</name>
<dbReference type="InterPro" id="IPR011050">
    <property type="entry name" value="Pectin_lyase_fold/virulence"/>
</dbReference>
<proteinExistence type="predicted"/>
<dbReference type="InterPro" id="IPR008638">
    <property type="entry name" value="FhaB/CdiA-like_TPS"/>
</dbReference>
<dbReference type="NCBIfam" id="TIGR01901">
    <property type="entry name" value="adhes_NPXG"/>
    <property type="match status" value="1"/>
</dbReference>
<comment type="caution">
    <text evidence="5">The sequence shown here is derived from an EMBL/GenBank/DDBJ whole genome shotgun (WGS) entry which is preliminary data.</text>
</comment>
<accession>A0A370FP07</accession>
<organism evidence="5 6">
    <name type="scientific">Pseudacidovorax intermedius</name>
    <dbReference type="NCBI Taxonomy" id="433924"/>
    <lineage>
        <taxon>Bacteria</taxon>
        <taxon>Pseudomonadati</taxon>
        <taxon>Pseudomonadota</taxon>
        <taxon>Betaproteobacteria</taxon>
        <taxon>Burkholderiales</taxon>
        <taxon>Comamonadaceae</taxon>
        <taxon>Pseudacidovorax</taxon>
    </lineage>
</organism>
<evidence type="ECO:0000259" key="4">
    <source>
        <dbReference type="SMART" id="SM00912"/>
    </source>
</evidence>
<dbReference type="STRING" id="433924.NS331_24105"/>
<dbReference type="Gene3D" id="2.160.20.10">
    <property type="entry name" value="Single-stranded right-handed beta-helix, Pectin lyase-like"/>
    <property type="match status" value="2"/>
</dbReference>